<evidence type="ECO:0000256" key="1">
    <source>
        <dbReference type="SAM" id="MobiDB-lite"/>
    </source>
</evidence>
<dbReference type="EMBL" id="JASCZI010090636">
    <property type="protein sequence ID" value="MED6143550.1"/>
    <property type="molecule type" value="Genomic_DNA"/>
</dbReference>
<evidence type="ECO:0000313" key="2">
    <source>
        <dbReference type="EMBL" id="MED6143550.1"/>
    </source>
</evidence>
<name>A0ABU6T4B4_9FABA</name>
<evidence type="ECO:0000313" key="3">
    <source>
        <dbReference type="Proteomes" id="UP001341840"/>
    </source>
</evidence>
<sequence>MKENSNPNLLHEAENNHSKQSKPIPVNLMKSLASLSMHSRNVNEGREEEEVMSKSNPIPPNPTLPEPVQKDHVCNNIQSISQRGFVFASLKDTTHATSPRLSIKQQARKKYKWISSVKRNSDDAKENQSCKKQCSEDTTATIEGEGATPQWAPNDL</sequence>
<dbReference type="Proteomes" id="UP001341840">
    <property type="component" value="Unassembled WGS sequence"/>
</dbReference>
<feature type="region of interest" description="Disordered" evidence="1">
    <location>
        <begin position="115"/>
        <end position="156"/>
    </location>
</feature>
<gene>
    <name evidence="2" type="ORF">PIB30_007163</name>
</gene>
<organism evidence="2 3">
    <name type="scientific">Stylosanthes scabra</name>
    <dbReference type="NCBI Taxonomy" id="79078"/>
    <lineage>
        <taxon>Eukaryota</taxon>
        <taxon>Viridiplantae</taxon>
        <taxon>Streptophyta</taxon>
        <taxon>Embryophyta</taxon>
        <taxon>Tracheophyta</taxon>
        <taxon>Spermatophyta</taxon>
        <taxon>Magnoliopsida</taxon>
        <taxon>eudicotyledons</taxon>
        <taxon>Gunneridae</taxon>
        <taxon>Pentapetalae</taxon>
        <taxon>rosids</taxon>
        <taxon>fabids</taxon>
        <taxon>Fabales</taxon>
        <taxon>Fabaceae</taxon>
        <taxon>Papilionoideae</taxon>
        <taxon>50 kb inversion clade</taxon>
        <taxon>dalbergioids sensu lato</taxon>
        <taxon>Dalbergieae</taxon>
        <taxon>Pterocarpus clade</taxon>
        <taxon>Stylosanthes</taxon>
    </lineage>
</organism>
<comment type="caution">
    <text evidence="2">The sequence shown here is derived from an EMBL/GenBank/DDBJ whole genome shotgun (WGS) entry which is preliminary data.</text>
</comment>
<feature type="compositionally biased region" description="Basic and acidic residues" evidence="1">
    <location>
        <begin position="119"/>
        <end position="135"/>
    </location>
</feature>
<protein>
    <submittedName>
        <fullName evidence="2">Uncharacterized protein</fullName>
    </submittedName>
</protein>
<keyword evidence="3" id="KW-1185">Reference proteome</keyword>
<accession>A0ABU6T4B4</accession>
<feature type="region of interest" description="Disordered" evidence="1">
    <location>
        <begin position="1"/>
        <end position="69"/>
    </location>
</feature>
<proteinExistence type="predicted"/>
<reference evidence="2 3" key="1">
    <citation type="journal article" date="2023" name="Plants (Basel)">
        <title>Bridging the Gap: Combining Genomics and Transcriptomics Approaches to Understand Stylosanthes scabra, an Orphan Legume from the Brazilian Caatinga.</title>
        <authorList>
            <person name="Ferreira-Neto J.R.C."/>
            <person name="da Silva M.D."/>
            <person name="Binneck E."/>
            <person name="de Melo N.F."/>
            <person name="da Silva R.H."/>
            <person name="de Melo A.L.T.M."/>
            <person name="Pandolfi V."/>
            <person name="Bustamante F.O."/>
            <person name="Brasileiro-Vidal A.C."/>
            <person name="Benko-Iseppon A.M."/>
        </authorList>
    </citation>
    <scope>NUCLEOTIDE SEQUENCE [LARGE SCALE GENOMIC DNA]</scope>
    <source>
        <tissue evidence="2">Leaves</tissue>
    </source>
</reference>